<dbReference type="GeneID" id="5410368"/>
<dbReference type="InterPro" id="IPR029063">
    <property type="entry name" value="SAM-dependent_MTases_sf"/>
</dbReference>
<dbReference type="HOGENOM" id="CLU_999697_0_0_2"/>
<dbReference type="Proteomes" id="UP000002408">
    <property type="component" value="Chromosome"/>
</dbReference>
<keyword evidence="2" id="KW-1185">Reference proteome</keyword>
<dbReference type="AlphaFoldDB" id="A7IAJ3"/>
<gene>
    <name evidence="1" type="ordered locus">Mboo_2240</name>
</gene>
<dbReference type="STRING" id="456442.Mboo_2240"/>
<organism evidence="1 2">
    <name type="scientific">Methanoregula boonei (strain DSM 21154 / JCM 14090 / 6A8)</name>
    <dbReference type="NCBI Taxonomy" id="456442"/>
    <lineage>
        <taxon>Archaea</taxon>
        <taxon>Methanobacteriati</taxon>
        <taxon>Methanobacteriota</taxon>
        <taxon>Stenosarchaea group</taxon>
        <taxon>Methanomicrobia</taxon>
        <taxon>Methanomicrobiales</taxon>
        <taxon>Methanoregulaceae</taxon>
        <taxon>Methanoregula</taxon>
    </lineage>
</organism>
<reference evidence="2" key="1">
    <citation type="journal article" date="2015" name="Microbiology">
        <title>Genome of Methanoregula boonei 6A8 reveals adaptations to oligotrophic peatland environments.</title>
        <authorList>
            <person name="Braeuer S."/>
            <person name="Cadillo-Quiroz H."/>
            <person name="Kyrpides N."/>
            <person name="Woyke T."/>
            <person name="Goodwin L."/>
            <person name="Detter C."/>
            <person name="Podell S."/>
            <person name="Yavitt J.B."/>
            <person name="Zinder S.H."/>
        </authorList>
    </citation>
    <scope>NUCLEOTIDE SEQUENCE [LARGE SCALE GENOMIC DNA]</scope>
    <source>
        <strain evidence="2">DSM 21154 / JCM 14090 / 6A8</strain>
    </source>
</reference>
<name>A7IAJ3_METB6</name>
<dbReference type="EMBL" id="CP000780">
    <property type="protein sequence ID" value="ABS56754.1"/>
    <property type="molecule type" value="Genomic_DNA"/>
</dbReference>
<dbReference type="RefSeq" id="WP_012107814.1">
    <property type="nucleotide sequence ID" value="NC_009712.1"/>
</dbReference>
<dbReference type="KEGG" id="mbn:Mboo_2240"/>
<evidence type="ECO:0000313" key="2">
    <source>
        <dbReference type="Proteomes" id="UP000002408"/>
    </source>
</evidence>
<dbReference type="SUPFAM" id="SSF53335">
    <property type="entry name" value="S-adenosyl-L-methionine-dependent methyltransferases"/>
    <property type="match status" value="1"/>
</dbReference>
<evidence type="ECO:0000313" key="1">
    <source>
        <dbReference type="EMBL" id="ABS56754.1"/>
    </source>
</evidence>
<sequence>MTGSSRPRTGCTSEGNKLKAATILELDEVTFIEPSFAALTDPLYTDLLARDNADEGRMLVDENSDPIAVAFHEPGGWIAGSFACRRPSLALIDAFEQVNGEIYQEDRAVWDTAVREYFSLRLATEVPAAMEDLNPARKGILADVITGVWGRGSGGTCIDCGCGSGVGSLVLRELGYTPLSYDNDASLLTLGIEKGRLLPEESMCIDATQVAAYTRPVPRGIGIMMGEINPFSQEMWQQIVNGLFSVTKETLITVGTEPEASRIQQWGNKAGRSVEIRENPGDAFYDHWVCIARPAPAK</sequence>
<accession>A7IAJ3</accession>
<dbReference type="eggNOG" id="arCOG03479">
    <property type="taxonomic scope" value="Archaea"/>
</dbReference>
<proteinExistence type="predicted"/>
<protein>
    <submittedName>
        <fullName evidence="1">Uncharacterized protein</fullName>
    </submittedName>
</protein>